<organism evidence="3 4">
    <name type="scientific">Prevotella communis</name>
    <dbReference type="NCBI Taxonomy" id="2913614"/>
    <lineage>
        <taxon>Bacteria</taxon>
        <taxon>Pseudomonadati</taxon>
        <taxon>Bacteroidota</taxon>
        <taxon>Bacteroidia</taxon>
        <taxon>Bacteroidales</taxon>
        <taxon>Prevotellaceae</taxon>
        <taxon>Prevotella</taxon>
    </lineage>
</organism>
<dbReference type="PROSITE" id="PS50005">
    <property type="entry name" value="TPR"/>
    <property type="match status" value="1"/>
</dbReference>
<dbReference type="EMBL" id="FNCQ01000003">
    <property type="protein sequence ID" value="SDG35995.1"/>
    <property type="molecule type" value="Genomic_DNA"/>
</dbReference>
<feature type="repeat" description="TPR" evidence="1">
    <location>
        <begin position="294"/>
        <end position="327"/>
    </location>
</feature>
<reference evidence="4" key="1">
    <citation type="submission" date="2016-10" db="EMBL/GenBank/DDBJ databases">
        <authorList>
            <person name="Varghese N."/>
            <person name="Submissions S."/>
        </authorList>
    </citation>
    <scope>NUCLEOTIDE SEQUENCE [LARGE SCALE GENOMIC DNA]</scope>
    <source>
        <strain evidence="4">BP1-148</strain>
    </source>
</reference>
<keyword evidence="2" id="KW-0732">Signal</keyword>
<dbReference type="InterPro" id="IPR019734">
    <property type="entry name" value="TPR_rpt"/>
</dbReference>
<dbReference type="RefSeq" id="WP_143010088.1">
    <property type="nucleotide sequence ID" value="NZ_FNCQ01000003.1"/>
</dbReference>
<keyword evidence="1" id="KW-0802">TPR repeat</keyword>
<feature type="chain" id="PRO_5011506548" evidence="2">
    <location>
        <begin position="20"/>
        <end position="419"/>
    </location>
</feature>
<name>A0A1G7TL46_9BACT</name>
<sequence>MKKLMIMALMAGAATTAFAQDAVVKEAKKLQSKGDFDAAAQMLAPALTSSETTDKAAAWNLQADIMFAKFSAIQEENLKNQVAQKKVAFDTLGMNNACYEALKAAIECDKYDVQPNEKGKVKIRYRQGNQQRMMNVRLNLINAGLFDYNHKNLDGALAKWSLYIDSPENPLFTGFADVADLSKDQYRSEIAYYAGLVAYQKKDYATAEKYAHIAAQDPKKAAEANEILLFSKKETMKTAEDSLAYVNTVKDLHKANPEEERYFNLLMEFYTRSNNQKALAAWAEEEIALNAENKMAWALKGEVQMNERDWDNAVESYKKAIEIDPTFIQCIFNAGVCLNGKAIDLKDKLADKNTGGLTKANADKVKAILTDALSFLERAKELDPDREKVNWAYPLYQIYYSLGNKAKSDEMEALVNAGR</sequence>
<dbReference type="Gene3D" id="1.25.40.10">
    <property type="entry name" value="Tetratricopeptide repeat domain"/>
    <property type="match status" value="1"/>
</dbReference>
<proteinExistence type="predicted"/>
<dbReference type="Proteomes" id="UP000198779">
    <property type="component" value="Unassembled WGS sequence"/>
</dbReference>
<dbReference type="InterPro" id="IPR011990">
    <property type="entry name" value="TPR-like_helical_dom_sf"/>
</dbReference>
<protein>
    <submittedName>
        <fullName evidence="3">Tetratricopeptide repeat-containing protein</fullName>
    </submittedName>
</protein>
<keyword evidence="4" id="KW-1185">Reference proteome</keyword>
<dbReference type="SUPFAM" id="SSF81901">
    <property type="entry name" value="HCP-like"/>
    <property type="match status" value="1"/>
</dbReference>
<dbReference type="SMART" id="SM00028">
    <property type="entry name" value="TPR"/>
    <property type="match status" value="1"/>
</dbReference>
<accession>A0A1G7TL46</accession>
<dbReference type="AlphaFoldDB" id="A0A1G7TL46"/>
<dbReference type="STRING" id="645274.SAMN04487901_10351"/>
<dbReference type="Pfam" id="PF13432">
    <property type="entry name" value="TPR_16"/>
    <property type="match status" value="1"/>
</dbReference>
<evidence type="ECO:0000313" key="3">
    <source>
        <dbReference type="EMBL" id="SDG35995.1"/>
    </source>
</evidence>
<feature type="signal peptide" evidence="2">
    <location>
        <begin position="1"/>
        <end position="19"/>
    </location>
</feature>
<gene>
    <name evidence="3" type="ORF">SAMN04487901_10351</name>
</gene>
<evidence type="ECO:0000256" key="1">
    <source>
        <dbReference type="PROSITE-ProRule" id="PRU00339"/>
    </source>
</evidence>
<evidence type="ECO:0000313" key="4">
    <source>
        <dbReference type="Proteomes" id="UP000198779"/>
    </source>
</evidence>
<evidence type="ECO:0000256" key="2">
    <source>
        <dbReference type="SAM" id="SignalP"/>
    </source>
</evidence>